<dbReference type="RefSeq" id="WP_416204900.1">
    <property type="nucleotide sequence ID" value="NZ_JBBKTX010000003.1"/>
</dbReference>
<sequence>MTTLADIQAAMVATFNSTLTTLKTCEAHEGRFDANELKRVAGRCPAVYIACLGVGQPINEGSTFAPLRWGAFIVTKDAPRSDRNSQALNLVQAVNVILAAQAWGLDETRSEPERVTSQNLFSTSTSAQGVSMWAVTWTQEFQLDSGLDWNSLNDFLSAAGDSTTTDGAAITTEQTLPGATS</sequence>
<dbReference type="Pfam" id="PF08873">
    <property type="entry name" value="Phage_Mu_Gp37"/>
    <property type="match status" value="1"/>
</dbReference>
<keyword evidence="2" id="KW-1185">Reference proteome</keyword>
<protein>
    <submittedName>
        <fullName evidence="1">Phage protein Gp37</fullName>
    </submittedName>
</protein>
<comment type="caution">
    <text evidence="1">The sequence shown here is derived from an EMBL/GenBank/DDBJ whole genome shotgun (WGS) entry which is preliminary data.</text>
</comment>
<gene>
    <name evidence="1" type="ORF">WG929_03370</name>
</gene>
<name>A0ABW8NET3_9GAMM</name>
<proteinExistence type="predicted"/>
<dbReference type="EMBL" id="JBBKTX010000003">
    <property type="protein sequence ID" value="MFK4751443.1"/>
    <property type="molecule type" value="Genomic_DNA"/>
</dbReference>
<reference evidence="1 2" key="1">
    <citation type="submission" date="2024-03" db="EMBL/GenBank/DDBJ databases">
        <title>High-quality draft genome sequence of Oceanobacter sp. wDCs-4.</title>
        <authorList>
            <person name="Dong C."/>
        </authorList>
    </citation>
    <scope>NUCLEOTIDE SEQUENCE [LARGE SCALE GENOMIC DNA]</scope>
    <source>
        <strain evidence="2">wDCs-4</strain>
    </source>
</reference>
<organism evidence="1 2">
    <name type="scientific">Oceanobacter antarcticus</name>
    <dbReference type="NCBI Taxonomy" id="3133425"/>
    <lineage>
        <taxon>Bacteria</taxon>
        <taxon>Pseudomonadati</taxon>
        <taxon>Pseudomonadota</taxon>
        <taxon>Gammaproteobacteria</taxon>
        <taxon>Oceanospirillales</taxon>
        <taxon>Oceanospirillaceae</taxon>
        <taxon>Oceanobacter</taxon>
    </lineage>
</organism>
<dbReference type="InterPro" id="IPR014972">
    <property type="entry name" value="Phage_Mu_Gp37"/>
</dbReference>
<dbReference type="Proteomes" id="UP001620597">
    <property type="component" value="Unassembled WGS sequence"/>
</dbReference>
<evidence type="ECO:0000313" key="2">
    <source>
        <dbReference type="Proteomes" id="UP001620597"/>
    </source>
</evidence>
<evidence type="ECO:0000313" key="1">
    <source>
        <dbReference type="EMBL" id="MFK4751443.1"/>
    </source>
</evidence>
<accession>A0ABW8NET3</accession>